<organism evidence="2 3">
    <name type="scientific">Kwoniella bestiolae CBS 10118</name>
    <dbReference type="NCBI Taxonomy" id="1296100"/>
    <lineage>
        <taxon>Eukaryota</taxon>
        <taxon>Fungi</taxon>
        <taxon>Dikarya</taxon>
        <taxon>Basidiomycota</taxon>
        <taxon>Agaricomycotina</taxon>
        <taxon>Tremellomycetes</taxon>
        <taxon>Tremellales</taxon>
        <taxon>Cryptococcaceae</taxon>
        <taxon>Kwoniella</taxon>
    </lineage>
</organism>
<feature type="compositionally biased region" description="Polar residues" evidence="1">
    <location>
        <begin position="53"/>
        <end position="65"/>
    </location>
</feature>
<evidence type="ECO:0000313" key="2">
    <source>
        <dbReference type="EMBL" id="WVW84323.1"/>
    </source>
</evidence>
<reference evidence="2" key="2">
    <citation type="submission" date="2024-02" db="EMBL/GenBank/DDBJ databases">
        <title>Comparative genomics of Cryptococcus and Kwoniella reveals pathogenesis evolution and contrasting modes of karyotype evolution via chromosome fusion or intercentromeric recombination.</title>
        <authorList>
            <person name="Coelho M.A."/>
            <person name="David-Palma M."/>
            <person name="Shea T."/>
            <person name="Bowers K."/>
            <person name="McGinley-Smith S."/>
            <person name="Mohammad A.W."/>
            <person name="Gnirke A."/>
            <person name="Yurkov A.M."/>
            <person name="Nowrousian M."/>
            <person name="Sun S."/>
            <person name="Cuomo C.A."/>
            <person name="Heitman J."/>
        </authorList>
    </citation>
    <scope>NUCLEOTIDE SEQUENCE</scope>
    <source>
        <strain evidence="2">CBS 10118</strain>
    </source>
</reference>
<dbReference type="AlphaFoldDB" id="A0AAJ8M933"/>
<gene>
    <name evidence="2" type="ORF">I302_106357</name>
</gene>
<dbReference type="EMBL" id="CP144544">
    <property type="protein sequence ID" value="WVW84323.1"/>
    <property type="molecule type" value="Genomic_DNA"/>
</dbReference>
<dbReference type="Proteomes" id="UP000092730">
    <property type="component" value="Chromosome 4"/>
</dbReference>
<dbReference type="KEGG" id="kbi:30209880"/>
<evidence type="ECO:0000256" key="1">
    <source>
        <dbReference type="SAM" id="MobiDB-lite"/>
    </source>
</evidence>
<sequence>MNEPMDIDLSLDEIIAKKRSEERASRRSHPYERATTATQPRGKPSSNRSSSSPVKTTLTTLSFTDIKSKSLDPSFPSFTSPPLTPTPQNFQNPLQRGFRSIFPQGCNPQPN</sequence>
<feature type="compositionally biased region" description="Acidic residues" evidence="1">
    <location>
        <begin position="1"/>
        <end position="11"/>
    </location>
</feature>
<feature type="region of interest" description="Disordered" evidence="1">
    <location>
        <begin position="1"/>
        <end position="111"/>
    </location>
</feature>
<dbReference type="RefSeq" id="XP_065726329.1">
    <property type="nucleotide sequence ID" value="XM_065870257.1"/>
</dbReference>
<reference evidence="2" key="1">
    <citation type="submission" date="2013-07" db="EMBL/GenBank/DDBJ databases">
        <authorList>
            <consortium name="The Broad Institute Genome Sequencing Platform"/>
            <person name="Cuomo C."/>
            <person name="Litvintseva A."/>
            <person name="Chen Y."/>
            <person name="Heitman J."/>
            <person name="Sun S."/>
            <person name="Springer D."/>
            <person name="Dromer F."/>
            <person name="Young S.K."/>
            <person name="Zeng Q."/>
            <person name="Gargeya S."/>
            <person name="Fitzgerald M."/>
            <person name="Abouelleil A."/>
            <person name="Alvarado L."/>
            <person name="Berlin A.M."/>
            <person name="Chapman S.B."/>
            <person name="Dewar J."/>
            <person name="Goldberg J."/>
            <person name="Griggs A."/>
            <person name="Gujja S."/>
            <person name="Hansen M."/>
            <person name="Howarth C."/>
            <person name="Imamovic A."/>
            <person name="Larimer J."/>
            <person name="McCowan C."/>
            <person name="Murphy C."/>
            <person name="Pearson M."/>
            <person name="Priest M."/>
            <person name="Roberts A."/>
            <person name="Saif S."/>
            <person name="Shea T."/>
            <person name="Sykes S."/>
            <person name="Wortman J."/>
            <person name="Nusbaum C."/>
            <person name="Birren B."/>
        </authorList>
    </citation>
    <scope>NUCLEOTIDE SEQUENCE</scope>
    <source>
        <strain evidence="2">CBS 10118</strain>
    </source>
</reference>
<dbReference type="GeneID" id="30209880"/>
<protein>
    <submittedName>
        <fullName evidence="2">Uncharacterized protein</fullName>
    </submittedName>
</protein>
<feature type="compositionally biased region" description="Basic and acidic residues" evidence="1">
    <location>
        <begin position="14"/>
        <end position="32"/>
    </location>
</feature>
<accession>A0AAJ8M933</accession>
<proteinExistence type="predicted"/>
<name>A0AAJ8M933_9TREE</name>
<evidence type="ECO:0000313" key="3">
    <source>
        <dbReference type="Proteomes" id="UP000092730"/>
    </source>
</evidence>
<keyword evidence="3" id="KW-1185">Reference proteome</keyword>